<dbReference type="AlphaFoldDB" id="A0A3D8RPB1"/>
<feature type="repeat" description="Solcar" evidence="9">
    <location>
        <begin position="55"/>
        <end position="142"/>
    </location>
</feature>
<reference evidence="11 12" key="1">
    <citation type="journal article" date="2018" name="IMA Fungus">
        <title>IMA Genome-F 9: Draft genome sequence of Annulohypoxylon stygium, Aspergillus mulundensis, Berkeleyomyces basicola (syn. Thielaviopsis basicola), Ceratocystis smalleyi, two Cercospora beticola strains, Coleophoma cylindrospora, Fusarium fracticaudum, Phialophora cf. hyalina, and Morchella septimelata.</title>
        <authorList>
            <person name="Wingfield B.D."/>
            <person name="Bills G.F."/>
            <person name="Dong Y."/>
            <person name="Huang W."/>
            <person name="Nel W.J."/>
            <person name="Swalarsk-Parry B.S."/>
            <person name="Vaghefi N."/>
            <person name="Wilken P.M."/>
            <person name="An Z."/>
            <person name="de Beer Z.W."/>
            <person name="De Vos L."/>
            <person name="Chen L."/>
            <person name="Duong T.A."/>
            <person name="Gao Y."/>
            <person name="Hammerbacher A."/>
            <person name="Kikkert J.R."/>
            <person name="Li Y."/>
            <person name="Li H."/>
            <person name="Li K."/>
            <person name="Li Q."/>
            <person name="Liu X."/>
            <person name="Ma X."/>
            <person name="Naidoo K."/>
            <person name="Pethybridge S.J."/>
            <person name="Sun J."/>
            <person name="Steenkamp E.T."/>
            <person name="van der Nest M.A."/>
            <person name="van Wyk S."/>
            <person name="Wingfield M.J."/>
            <person name="Xiong C."/>
            <person name="Yue Q."/>
            <person name="Zhang X."/>
        </authorList>
    </citation>
    <scope>NUCLEOTIDE SEQUENCE [LARGE SCALE GENOMIC DNA]</scope>
    <source>
        <strain evidence="11 12">BP5796</strain>
    </source>
</reference>
<feature type="repeat" description="Solcar" evidence="9">
    <location>
        <begin position="153"/>
        <end position="240"/>
    </location>
</feature>
<evidence type="ECO:0000256" key="2">
    <source>
        <dbReference type="ARBA" id="ARBA00006375"/>
    </source>
</evidence>
<dbReference type="OrthoDB" id="448427at2759"/>
<evidence type="ECO:0000256" key="7">
    <source>
        <dbReference type="ARBA" id="ARBA00022989"/>
    </source>
</evidence>
<dbReference type="GO" id="GO:0016020">
    <property type="term" value="C:membrane"/>
    <property type="evidence" value="ECO:0007669"/>
    <property type="project" value="UniProtKB-SubCell"/>
</dbReference>
<evidence type="ECO:0000256" key="1">
    <source>
        <dbReference type="ARBA" id="ARBA00004141"/>
    </source>
</evidence>
<evidence type="ECO:0000313" key="12">
    <source>
        <dbReference type="Proteomes" id="UP000256328"/>
    </source>
</evidence>
<keyword evidence="4 9" id="KW-0812">Transmembrane</keyword>
<keyword evidence="8 9" id="KW-0472">Membrane</keyword>
<dbReference type="SUPFAM" id="SSF103506">
    <property type="entry name" value="Mitochondrial carrier"/>
    <property type="match status" value="1"/>
</dbReference>
<keyword evidence="6" id="KW-0496">Mitochondrion</keyword>
<comment type="similarity">
    <text evidence="2 10">Belongs to the mitochondrial carrier (TC 2.A.29) family.</text>
</comment>
<dbReference type="Pfam" id="PF00153">
    <property type="entry name" value="Mito_carr"/>
    <property type="match status" value="3"/>
</dbReference>
<evidence type="ECO:0000256" key="5">
    <source>
        <dbReference type="ARBA" id="ARBA00022737"/>
    </source>
</evidence>
<evidence type="ECO:0000256" key="8">
    <source>
        <dbReference type="ARBA" id="ARBA00023136"/>
    </source>
</evidence>
<dbReference type="InterPro" id="IPR050391">
    <property type="entry name" value="Mito_Metabolite_Transporter"/>
</dbReference>
<sequence length="246" mass="26232">MSTFASRDGIPSLWAGISASVLRQTTYSTTRFGLYNYLARALKQRSGSVELSAASTMTCAGVAGGIAGLVGNPTEVVLVRMCTDGVKAPEQKYRYHNALNGLLRIAKDEGVQTFTKGIGPNVIRSVLMNVSQIAVYTKAKSQLLSSRVLSLKDGLPVHILASLAAGTVATTVCAPADVLKSRLQSAASVKGKRVGMLSVITESMKNEGPGFLMKGWTPAWMRLAPNTVLMFIFMEQLQKLVIGTGF</sequence>
<accession>A0A3D8RPB1</accession>
<evidence type="ECO:0000313" key="11">
    <source>
        <dbReference type="EMBL" id="RDW75845.1"/>
    </source>
</evidence>
<keyword evidence="7" id="KW-1133">Transmembrane helix</keyword>
<evidence type="ECO:0000256" key="3">
    <source>
        <dbReference type="ARBA" id="ARBA00022448"/>
    </source>
</evidence>
<name>A0A3D8RPB1_9HELO</name>
<dbReference type="EMBL" id="PDLN01000009">
    <property type="protein sequence ID" value="RDW75845.1"/>
    <property type="molecule type" value="Genomic_DNA"/>
</dbReference>
<proteinExistence type="inferred from homology"/>
<dbReference type="Proteomes" id="UP000256328">
    <property type="component" value="Unassembled WGS sequence"/>
</dbReference>
<keyword evidence="3 10" id="KW-0813">Transport</keyword>
<dbReference type="Gene3D" id="1.50.40.10">
    <property type="entry name" value="Mitochondrial carrier domain"/>
    <property type="match status" value="1"/>
</dbReference>
<evidence type="ECO:0000256" key="9">
    <source>
        <dbReference type="PROSITE-ProRule" id="PRU00282"/>
    </source>
</evidence>
<gene>
    <name evidence="11" type="ORF">BP5796_06666</name>
</gene>
<keyword evidence="5" id="KW-0677">Repeat</keyword>
<feature type="repeat" description="Solcar" evidence="9">
    <location>
        <begin position="1"/>
        <end position="41"/>
    </location>
</feature>
<keyword evidence="6" id="KW-0999">Mitochondrion inner membrane</keyword>
<evidence type="ECO:0000256" key="10">
    <source>
        <dbReference type="RuleBase" id="RU000488"/>
    </source>
</evidence>
<dbReference type="InterPro" id="IPR018108">
    <property type="entry name" value="MCP_transmembrane"/>
</dbReference>
<dbReference type="PANTHER" id="PTHR45618">
    <property type="entry name" value="MITOCHONDRIAL DICARBOXYLATE CARRIER-RELATED"/>
    <property type="match status" value="1"/>
</dbReference>
<evidence type="ECO:0000256" key="4">
    <source>
        <dbReference type="ARBA" id="ARBA00022692"/>
    </source>
</evidence>
<comment type="subcellular location">
    <subcellularLocation>
        <location evidence="1">Membrane</location>
        <topology evidence="1">Multi-pass membrane protein</topology>
    </subcellularLocation>
</comment>
<dbReference type="PROSITE" id="PS50920">
    <property type="entry name" value="SOLCAR"/>
    <property type="match status" value="3"/>
</dbReference>
<comment type="caution">
    <text evidence="11">The sequence shown here is derived from an EMBL/GenBank/DDBJ whole genome shotgun (WGS) entry which is preliminary data.</text>
</comment>
<protein>
    <submittedName>
        <fullName evidence="11">Putative dicarboxylate carrier protein</fullName>
    </submittedName>
</protein>
<keyword evidence="12" id="KW-1185">Reference proteome</keyword>
<organism evidence="11 12">
    <name type="scientific">Coleophoma crateriformis</name>
    <dbReference type="NCBI Taxonomy" id="565419"/>
    <lineage>
        <taxon>Eukaryota</taxon>
        <taxon>Fungi</taxon>
        <taxon>Dikarya</taxon>
        <taxon>Ascomycota</taxon>
        <taxon>Pezizomycotina</taxon>
        <taxon>Leotiomycetes</taxon>
        <taxon>Helotiales</taxon>
        <taxon>Dermateaceae</taxon>
        <taxon>Coleophoma</taxon>
    </lineage>
</organism>
<evidence type="ECO:0000256" key="6">
    <source>
        <dbReference type="ARBA" id="ARBA00022792"/>
    </source>
</evidence>
<dbReference type="InterPro" id="IPR023395">
    <property type="entry name" value="MCP_dom_sf"/>
</dbReference>